<feature type="transmembrane region" description="Helical" evidence="1">
    <location>
        <begin position="113"/>
        <end position="133"/>
    </location>
</feature>
<keyword evidence="3" id="KW-1185">Reference proteome</keyword>
<protein>
    <submittedName>
        <fullName evidence="2">Uncharacterized protein</fullName>
    </submittedName>
</protein>
<dbReference type="EMBL" id="CADIKM010000126">
    <property type="protein sequence ID" value="CAB3808260.1"/>
    <property type="molecule type" value="Genomic_DNA"/>
</dbReference>
<evidence type="ECO:0000256" key="1">
    <source>
        <dbReference type="SAM" id="Phobius"/>
    </source>
</evidence>
<organism evidence="2 3">
    <name type="scientific">Pararobbsia alpina</name>
    <dbReference type="NCBI Taxonomy" id="621374"/>
    <lineage>
        <taxon>Bacteria</taxon>
        <taxon>Pseudomonadati</taxon>
        <taxon>Pseudomonadota</taxon>
        <taxon>Betaproteobacteria</taxon>
        <taxon>Burkholderiales</taxon>
        <taxon>Burkholderiaceae</taxon>
        <taxon>Pararobbsia</taxon>
    </lineage>
</organism>
<evidence type="ECO:0000313" key="3">
    <source>
        <dbReference type="Proteomes" id="UP000494115"/>
    </source>
</evidence>
<dbReference type="RefSeq" id="WP_175108487.1">
    <property type="nucleotide sequence ID" value="NZ_CADIKM010000126.1"/>
</dbReference>
<keyword evidence="1" id="KW-1133">Transmembrane helix</keyword>
<gene>
    <name evidence="2" type="ORF">LMG28138_06026</name>
</gene>
<dbReference type="Proteomes" id="UP000494115">
    <property type="component" value="Unassembled WGS sequence"/>
</dbReference>
<keyword evidence="1" id="KW-0812">Transmembrane</keyword>
<reference evidence="2 3" key="1">
    <citation type="submission" date="2020-04" db="EMBL/GenBank/DDBJ databases">
        <authorList>
            <person name="De Canck E."/>
        </authorList>
    </citation>
    <scope>NUCLEOTIDE SEQUENCE [LARGE SCALE GENOMIC DNA]</scope>
    <source>
        <strain evidence="2 3">LMG 28138</strain>
    </source>
</reference>
<proteinExistence type="predicted"/>
<sequence>MLVIELGQRKKDVKFEFAAPYRDGQLGYVVVGWAAAALLEMGQLVDKWDTALRDNVVTQAKHDAAMVAMHGWTGQYTTACWLIGAVAAVVAANGAANPVPETNDNKLSFFRHYFSAIVSAGLTVVAFIIVNYVHNQVLTGGPQ</sequence>
<dbReference type="AlphaFoldDB" id="A0A6S7CF99"/>
<keyword evidence="1" id="KW-0472">Membrane</keyword>
<evidence type="ECO:0000313" key="2">
    <source>
        <dbReference type="EMBL" id="CAB3808260.1"/>
    </source>
</evidence>
<name>A0A6S7CF99_9BURK</name>
<accession>A0A6S7CF99</accession>